<reference evidence="1 2" key="1">
    <citation type="submission" date="2020-03" db="EMBL/GenBank/DDBJ databases">
        <title>Draft genome sequence of environmentally isolated cultures.</title>
        <authorList>
            <person name="Wilson H.S."/>
            <person name="De Leon M.E."/>
        </authorList>
    </citation>
    <scope>NUCLEOTIDE SEQUENCE [LARGE SCALE GENOMIC DNA]</scope>
    <source>
        <strain evidence="1 2">HSC-31F16</strain>
    </source>
</reference>
<sequence length="211" mass="23420">MTTVTAKAPKAIAAETRLLAAMAYGEASTADDADEIYALASVLKRQRDARGYATMAAFAAGEPSFSFVVGDGNKRYQKFKKASDADVRADAGMNTAIAAAENALANGPDKSNGAWFWDGADIKSNYKKHFKVRQGIRFTDAAHNIYDINESSKLVIKYKITKKKVNGKVQEHKEELYRYDHVYESTAAYGGTIFWQQAPDYLKFTRAKEYK</sequence>
<evidence type="ECO:0000313" key="1">
    <source>
        <dbReference type="EMBL" id="NHR07375.1"/>
    </source>
</evidence>
<dbReference type="EMBL" id="JAAOMA010000034">
    <property type="protein sequence ID" value="NHR07375.1"/>
    <property type="molecule type" value="Genomic_DNA"/>
</dbReference>
<name>A0ABX0L6P8_9NEIS</name>
<organism evidence="1 2">
    <name type="scientific">Chromobacterium fluminis</name>
    <dbReference type="NCBI Taxonomy" id="3044269"/>
    <lineage>
        <taxon>Bacteria</taxon>
        <taxon>Pseudomonadati</taxon>
        <taxon>Pseudomonadota</taxon>
        <taxon>Betaproteobacteria</taxon>
        <taxon>Neisseriales</taxon>
        <taxon>Chromobacteriaceae</taxon>
        <taxon>Chromobacterium</taxon>
    </lineage>
</organism>
<dbReference type="Proteomes" id="UP001515641">
    <property type="component" value="Unassembled WGS sequence"/>
</dbReference>
<comment type="caution">
    <text evidence="1">The sequence shown here is derived from an EMBL/GenBank/DDBJ whole genome shotgun (WGS) entry which is preliminary data.</text>
</comment>
<dbReference type="RefSeq" id="WP_166453186.1">
    <property type="nucleotide sequence ID" value="NZ_JAAOMA010000034.1"/>
</dbReference>
<gene>
    <name evidence="1" type="ORF">HA052_19480</name>
</gene>
<accession>A0ABX0L6P8</accession>
<proteinExistence type="predicted"/>
<keyword evidence="2" id="KW-1185">Reference proteome</keyword>
<evidence type="ECO:0000313" key="2">
    <source>
        <dbReference type="Proteomes" id="UP001515641"/>
    </source>
</evidence>
<protein>
    <submittedName>
        <fullName evidence="1">Uncharacterized protein</fullName>
    </submittedName>
</protein>